<feature type="chain" id="PRO_5045094519" evidence="1">
    <location>
        <begin position="24"/>
        <end position="111"/>
    </location>
</feature>
<keyword evidence="1" id="KW-0732">Signal</keyword>
<gene>
    <name evidence="2" type="ORF">QZM52_09915</name>
</gene>
<accession>A0ABT8P957</accession>
<dbReference type="Pfam" id="PF13663">
    <property type="entry name" value="DUF4148"/>
    <property type="match status" value="1"/>
</dbReference>
<dbReference type="Proteomes" id="UP001171606">
    <property type="component" value="Unassembled WGS sequence"/>
</dbReference>
<keyword evidence="3" id="KW-1185">Reference proteome</keyword>
<reference evidence="2" key="1">
    <citation type="submission" date="2023-07" db="EMBL/GenBank/DDBJ databases">
        <title>A collection of bacterial strains from the Burkholderia cepacia Research Laboratory and Repository.</title>
        <authorList>
            <person name="Lipuma J."/>
            <person name="Spilker T."/>
            <person name="Caverly L."/>
        </authorList>
    </citation>
    <scope>NUCLEOTIDE SEQUENCE</scope>
    <source>
        <strain evidence="2">AU42020</strain>
    </source>
</reference>
<evidence type="ECO:0000313" key="3">
    <source>
        <dbReference type="Proteomes" id="UP001171606"/>
    </source>
</evidence>
<feature type="signal peptide" evidence="1">
    <location>
        <begin position="1"/>
        <end position="23"/>
    </location>
</feature>
<comment type="caution">
    <text evidence="2">The sequence shown here is derived from an EMBL/GenBank/DDBJ whole genome shotgun (WGS) entry which is preliminary data.</text>
</comment>
<name>A0ABT8P957_9BURK</name>
<dbReference type="RefSeq" id="WP_174922666.1">
    <property type="nucleotide sequence ID" value="NZ_CABVPT010000052.1"/>
</dbReference>
<protein>
    <submittedName>
        <fullName evidence="2">DUF4148 domain-containing protein</fullName>
    </submittedName>
</protein>
<dbReference type="InterPro" id="IPR025421">
    <property type="entry name" value="DUF4148"/>
</dbReference>
<sequence length="111" mass="11439">MKTRLIAALLVAVSATVAAPAFSSEAAVTRAQVRAELAQLQQAGYPLNRATDATYPDDLQAALTRIHAAAAVAAVADNEQASGYGSNGDAATQSGRRHALSVADRSVYFGH</sequence>
<evidence type="ECO:0000256" key="1">
    <source>
        <dbReference type="SAM" id="SignalP"/>
    </source>
</evidence>
<evidence type="ECO:0000313" key="2">
    <source>
        <dbReference type="EMBL" id="MDN7931602.1"/>
    </source>
</evidence>
<organism evidence="2 3">
    <name type="scientific">Burkholderia metallica</name>
    <dbReference type="NCBI Taxonomy" id="488729"/>
    <lineage>
        <taxon>Bacteria</taxon>
        <taxon>Pseudomonadati</taxon>
        <taxon>Pseudomonadota</taxon>
        <taxon>Betaproteobacteria</taxon>
        <taxon>Burkholderiales</taxon>
        <taxon>Burkholderiaceae</taxon>
        <taxon>Burkholderia</taxon>
        <taxon>Burkholderia cepacia complex</taxon>
    </lineage>
</organism>
<proteinExistence type="predicted"/>
<dbReference type="EMBL" id="JAUJSQ010000003">
    <property type="protein sequence ID" value="MDN7931602.1"/>
    <property type="molecule type" value="Genomic_DNA"/>
</dbReference>